<comment type="caution">
    <text evidence="2">The sequence shown here is derived from an EMBL/GenBank/DDBJ whole genome shotgun (WGS) entry which is preliminary data.</text>
</comment>
<name>A0A081BFG4_9HYPH</name>
<evidence type="ECO:0000313" key="3">
    <source>
        <dbReference type="Proteomes" id="UP000028702"/>
    </source>
</evidence>
<dbReference type="EMBL" id="BBIO01000029">
    <property type="protein sequence ID" value="GAK46782.1"/>
    <property type="molecule type" value="Genomic_DNA"/>
</dbReference>
<accession>A0A081BFG4</accession>
<evidence type="ECO:0000259" key="1">
    <source>
        <dbReference type="Pfam" id="PF07510"/>
    </source>
</evidence>
<feature type="domain" description="GmrSD restriction endonucleases C-terminal" evidence="1">
    <location>
        <begin position="203"/>
        <end position="339"/>
    </location>
</feature>
<keyword evidence="3" id="KW-1185">Reference proteome</keyword>
<dbReference type="PANTHER" id="PTHR35149:SF2">
    <property type="entry name" value="DUF262 DOMAIN-CONTAINING PROTEIN"/>
    <property type="match status" value="1"/>
</dbReference>
<organism evidence="2 3">
    <name type="scientific">Tepidicaulis marinus</name>
    <dbReference type="NCBI Taxonomy" id="1333998"/>
    <lineage>
        <taxon>Bacteria</taxon>
        <taxon>Pseudomonadati</taxon>
        <taxon>Pseudomonadota</taxon>
        <taxon>Alphaproteobacteria</taxon>
        <taxon>Hyphomicrobiales</taxon>
        <taxon>Parvibaculaceae</taxon>
        <taxon>Tepidicaulis</taxon>
    </lineage>
</organism>
<gene>
    <name evidence="2" type="ORF">M2A_3281</name>
</gene>
<dbReference type="InterPro" id="IPR011089">
    <property type="entry name" value="GmrSD_C"/>
</dbReference>
<dbReference type="Proteomes" id="UP000028702">
    <property type="component" value="Unassembled WGS sequence"/>
</dbReference>
<evidence type="ECO:0000313" key="2">
    <source>
        <dbReference type="EMBL" id="GAK46782.1"/>
    </source>
</evidence>
<sequence length="347" mass="40698">MNSRGLDLQPTDIIKADIIGKIPDEHIRKVYTDKWEGMEVDLTRSGFNELFSYIRMIYAKDKAKRSLLEEFREHVFPQNSDPITFIDEVLEPFSAALSEIRTASYTATTGAESVNSYIRWLNRIDNSDWIPPALLFLKENKHKPARVTRFFKLLERLAAFMHVYRCNVNQRIETYGFLIAEIEDGIDPDDMEELYFDEEWSEEFKAALDGDIYRLTPRRRNYIILRLDSFISDGAATYDPKVLTVEHVLPQTIDEKGEWAKWWPDEEERKAWTHRIANLVPLNKKRNSAAQNYKFLEKCKIYFSGAKSVSSYALTSQVIGQKRWTPEVLKARQEHLIKVFMDGWELH</sequence>
<dbReference type="Pfam" id="PF07510">
    <property type="entry name" value="GmrSD_C"/>
    <property type="match status" value="1"/>
</dbReference>
<dbReference type="PANTHER" id="PTHR35149">
    <property type="entry name" value="SLL5132 PROTEIN"/>
    <property type="match status" value="1"/>
</dbReference>
<dbReference type="eggNOG" id="COG1479">
    <property type="taxonomic scope" value="Bacteria"/>
</dbReference>
<reference evidence="2 3" key="1">
    <citation type="submission" date="2014-07" db="EMBL/GenBank/DDBJ databases">
        <title>Tepidicaulis marinum gen. nov., sp. nov., a novel marine bacterium denitrifying nitrate to nitrous oxide strictly under microaerobic conditions.</title>
        <authorList>
            <person name="Takeuchi M."/>
            <person name="Yamagishi T."/>
            <person name="Kamagata Y."/>
            <person name="Oshima K."/>
            <person name="Hattori M."/>
            <person name="Katayama T."/>
            <person name="Hanada S."/>
            <person name="Tamaki H."/>
            <person name="Marumo K."/>
            <person name="Maeda H."/>
            <person name="Nedachi M."/>
            <person name="Iwasaki W."/>
            <person name="Suwa Y."/>
            <person name="Sakata S."/>
        </authorList>
    </citation>
    <scope>NUCLEOTIDE SEQUENCE [LARGE SCALE GENOMIC DNA]</scope>
    <source>
        <strain evidence="2 3">MA2</strain>
    </source>
</reference>
<dbReference type="AlphaFoldDB" id="A0A081BFG4"/>
<protein>
    <submittedName>
        <fullName evidence="2">Conserved protein</fullName>
    </submittedName>
</protein>
<proteinExistence type="predicted"/>